<evidence type="ECO:0000313" key="3">
    <source>
        <dbReference type="Proteomes" id="UP000321409"/>
    </source>
</evidence>
<keyword evidence="1" id="KW-0472">Membrane</keyword>
<gene>
    <name evidence="2" type="ORF">LDI01_11250</name>
</gene>
<keyword evidence="1" id="KW-0812">Transmembrane</keyword>
<feature type="transmembrane region" description="Helical" evidence="1">
    <location>
        <begin position="12"/>
        <end position="30"/>
    </location>
</feature>
<keyword evidence="3" id="KW-1185">Reference proteome</keyword>
<protein>
    <submittedName>
        <fullName evidence="2">Uncharacterized protein</fullName>
    </submittedName>
</protein>
<dbReference type="EMBL" id="BKAB01000013">
    <property type="protein sequence ID" value="GEP23532.1"/>
    <property type="molecule type" value="Genomic_DNA"/>
</dbReference>
<sequence>MNTVNKVRPAIWLSRFVYIAFFIWLVVDFFVLDLNAGVPGLLLLLIGFWLFYLENQLEKLDPKYADTFWCPIWRFLLFPWFLIM</sequence>
<feature type="transmembrane region" description="Helical" evidence="1">
    <location>
        <begin position="36"/>
        <end position="53"/>
    </location>
</feature>
<dbReference type="Proteomes" id="UP000321409">
    <property type="component" value="Unassembled WGS sequence"/>
</dbReference>
<reference evidence="2 3" key="1">
    <citation type="submission" date="2019-07" db="EMBL/GenBank/DDBJ databases">
        <title>Whole genome shotgun sequence of Lactobacillus diolivorans NBRC 107869.</title>
        <authorList>
            <person name="Hosoyama A."/>
            <person name="Uohara A."/>
            <person name="Ohji S."/>
            <person name="Ichikawa N."/>
        </authorList>
    </citation>
    <scope>NUCLEOTIDE SEQUENCE [LARGE SCALE GENOMIC DNA]</scope>
    <source>
        <strain evidence="2 3">NBRC 107869</strain>
    </source>
</reference>
<evidence type="ECO:0000313" key="2">
    <source>
        <dbReference type="EMBL" id="GEP23532.1"/>
    </source>
</evidence>
<name>A0ABQ0XBQ3_9LACO</name>
<accession>A0ABQ0XBQ3</accession>
<dbReference type="RefSeq" id="WP_057865025.1">
    <property type="nucleotide sequence ID" value="NZ_BKAB01000013.1"/>
</dbReference>
<keyword evidence="1" id="KW-1133">Transmembrane helix</keyword>
<proteinExistence type="predicted"/>
<organism evidence="2 3">
    <name type="scientific">Lentilactobacillus diolivorans</name>
    <dbReference type="NCBI Taxonomy" id="179838"/>
    <lineage>
        <taxon>Bacteria</taxon>
        <taxon>Bacillati</taxon>
        <taxon>Bacillota</taxon>
        <taxon>Bacilli</taxon>
        <taxon>Lactobacillales</taxon>
        <taxon>Lactobacillaceae</taxon>
        <taxon>Lentilactobacillus</taxon>
    </lineage>
</organism>
<evidence type="ECO:0000256" key="1">
    <source>
        <dbReference type="SAM" id="Phobius"/>
    </source>
</evidence>
<comment type="caution">
    <text evidence="2">The sequence shown here is derived from an EMBL/GenBank/DDBJ whole genome shotgun (WGS) entry which is preliminary data.</text>
</comment>